<gene>
    <name evidence="3" type="ORF">Vafri_5079</name>
</gene>
<dbReference type="CDD" id="cd11296">
    <property type="entry name" value="O-FucT_like"/>
    <property type="match status" value="1"/>
</dbReference>
<dbReference type="Gene3D" id="3.40.50.11350">
    <property type="match status" value="1"/>
</dbReference>
<feature type="compositionally biased region" description="Basic and acidic residues" evidence="1">
    <location>
        <begin position="9"/>
        <end position="24"/>
    </location>
</feature>
<comment type="caution">
    <text evidence="3">The sequence shown here is derived from an EMBL/GenBank/DDBJ whole genome shotgun (WGS) entry which is preliminary data.</text>
</comment>
<keyword evidence="2" id="KW-0472">Membrane</keyword>
<sequence length="484" mass="54027">MGRYRIGFRGREARSTRSSLHDRSQSTSPSRCTQSSLRAILARLRSYRIYLLVGAILLVLLKLTWPRAGPGGTAHPEHPGELTPQWSSKGETSPSISLRLKGLDDASTSGLPTLAKRFTENLQQLEHGLQRLLKNRFLPSRDDLSKLLENLPPKQQTLRFKVCNGFANQRLSVVYGVLLAQRLGRTPVLPVLMRDGVQRSDATVLAHGANKVSFEDVYDLTFFLYELAKAGIRMLEPHEAPRPSAYTEVSLGALGANVSGALATTYGHLQHLSIDCPLFKMSPGEMNQRLDEPIIWAVLDALRPSHLPYLYVETMQNAIKHLGAVNGKPATRYNFLHLRLENDWVEHCKRWSNIPDGVVRDNCYNNTETIDVQLRLFAFSTNVPLYVASYWNDVEPERAKKVMGRLVDAGYRVITSNDVFPEAMKAEDREIRALVEYYVGFGASRGCGPPTTTVATSPWRHTCRCTSYRGCSHTTAGAANTTTC</sequence>
<feature type="compositionally biased region" description="Polar residues" evidence="1">
    <location>
        <begin position="84"/>
        <end position="93"/>
    </location>
</feature>
<feature type="transmembrane region" description="Helical" evidence="2">
    <location>
        <begin position="47"/>
        <end position="65"/>
    </location>
</feature>
<reference evidence="3" key="1">
    <citation type="journal article" date="2021" name="Proc. Natl. Acad. Sci. U.S.A.">
        <title>Three genomes in the algal genus Volvox reveal the fate of a haploid sex-determining region after a transition to homothallism.</title>
        <authorList>
            <person name="Yamamoto K."/>
            <person name="Hamaji T."/>
            <person name="Kawai-Toyooka H."/>
            <person name="Matsuzaki R."/>
            <person name="Takahashi F."/>
            <person name="Nishimura Y."/>
            <person name="Kawachi M."/>
            <person name="Noguchi H."/>
            <person name="Minakuchi Y."/>
            <person name="Umen J.G."/>
            <person name="Toyoda A."/>
            <person name="Nozaki H."/>
        </authorList>
    </citation>
    <scope>NUCLEOTIDE SEQUENCE</scope>
    <source>
        <strain evidence="3">NIES-3780</strain>
    </source>
</reference>
<keyword evidence="2" id="KW-0812">Transmembrane</keyword>
<dbReference type="Proteomes" id="UP000747399">
    <property type="component" value="Unassembled WGS sequence"/>
</dbReference>
<proteinExistence type="predicted"/>
<feature type="region of interest" description="Disordered" evidence="1">
    <location>
        <begin position="72"/>
        <end position="93"/>
    </location>
</feature>
<evidence type="ECO:0000256" key="2">
    <source>
        <dbReference type="SAM" id="Phobius"/>
    </source>
</evidence>
<organism evidence="3 4">
    <name type="scientific">Volvox africanus</name>
    <dbReference type="NCBI Taxonomy" id="51714"/>
    <lineage>
        <taxon>Eukaryota</taxon>
        <taxon>Viridiplantae</taxon>
        <taxon>Chlorophyta</taxon>
        <taxon>core chlorophytes</taxon>
        <taxon>Chlorophyceae</taxon>
        <taxon>CS clade</taxon>
        <taxon>Chlamydomonadales</taxon>
        <taxon>Volvocaceae</taxon>
        <taxon>Volvox</taxon>
    </lineage>
</organism>
<feature type="region of interest" description="Disordered" evidence="1">
    <location>
        <begin position="1"/>
        <end position="32"/>
    </location>
</feature>
<dbReference type="EMBL" id="BNCO01000006">
    <property type="protein sequence ID" value="GIL48600.1"/>
    <property type="molecule type" value="Genomic_DNA"/>
</dbReference>
<evidence type="ECO:0000313" key="4">
    <source>
        <dbReference type="Proteomes" id="UP000747399"/>
    </source>
</evidence>
<evidence type="ECO:0000313" key="3">
    <source>
        <dbReference type="EMBL" id="GIL48600.1"/>
    </source>
</evidence>
<keyword evidence="2" id="KW-1133">Transmembrane helix</keyword>
<evidence type="ECO:0008006" key="5">
    <source>
        <dbReference type="Google" id="ProtNLM"/>
    </source>
</evidence>
<name>A0A8J4AWQ8_9CHLO</name>
<accession>A0A8J4AWQ8</accession>
<keyword evidence="4" id="KW-1185">Reference proteome</keyword>
<dbReference type="AlphaFoldDB" id="A0A8J4AWQ8"/>
<protein>
    <recommendedName>
        <fullName evidence="5">O-fucosyltransferase family protein</fullName>
    </recommendedName>
</protein>
<evidence type="ECO:0000256" key="1">
    <source>
        <dbReference type="SAM" id="MobiDB-lite"/>
    </source>
</evidence>